<proteinExistence type="predicted"/>
<evidence type="ECO:0000256" key="2">
    <source>
        <dbReference type="SAM" id="MobiDB-lite"/>
    </source>
</evidence>
<feature type="region of interest" description="Disordered" evidence="2">
    <location>
        <begin position="458"/>
        <end position="485"/>
    </location>
</feature>
<feature type="compositionally biased region" description="Basic and acidic residues" evidence="2">
    <location>
        <begin position="518"/>
        <end position="530"/>
    </location>
</feature>
<dbReference type="InterPro" id="IPR036457">
    <property type="entry name" value="PPM-type-like_dom_sf"/>
</dbReference>
<accession>A0A173WJZ9</accession>
<gene>
    <name evidence="4" type="ORF">ERS852395_00179</name>
</gene>
<sequence>MADKIFSFSATETGYNHIKAEPSKVCEDASGFYDDDQLHICVVADGHGSDNYPRTDRGSQFAVDVAIEQIKAFVGKIYNPNSENPEISEKESNELIDKLLHTKINETHLLQYLSRNILMKWREFVEKDVEENPFQESEMANVSEKYKKRYMPEDISERRAEKAYGCTLIAYVVAEKFSFGMQIGDGKCVVIDQNGSISEPIPWDENCQMNVTTSICDSDASDEFRFFVTEEKPSAVFCGSDGIDDSYAKVEEMYALYRSILKIFVEHGVEVGKSEIKEYLPVLTKRGSGDDVSIALIMDIQRVTELTPVFTVQTELFNLENQLKEKQHTAAVNEEKEKALTSKMSAMMRPGIRTPLDHQIYNQINELRVTMTQMDEEILTLQRKIDNLKLRMPNVVAQCEPGMAEVNTASDSDVVVNAEEDIAVREAIAVEYVEIAARVEDIEEASIVNDEAVAVDGKSVVSEQSATAKETETHESGEMTASEPQKIVISEKTVTIVEQMAKVSQMAEQPAVNEEAEVDTKASAKETPEE</sequence>
<reference evidence="4 5" key="1">
    <citation type="submission" date="2015-09" db="EMBL/GenBank/DDBJ databases">
        <authorList>
            <consortium name="Pathogen Informatics"/>
        </authorList>
    </citation>
    <scope>NUCLEOTIDE SEQUENCE [LARGE SCALE GENOMIC DNA]</scope>
    <source>
        <strain evidence="4 5">2789STDY5608838</strain>
    </source>
</reference>
<name>A0A173WJZ9_9FIRM</name>
<feature type="domain" description="PPM-type phosphatase" evidence="3">
    <location>
        <begin position="14"/>
        <end position="266"/>
    </location>
</feature>
<evidence type="ECO:0000313" key="4">
    <source>
        <dbReference type="EMBL" id="CUN39370.1"/>
    </source>
</evidence>
<dbReference type="Gene3D" id="3.60.40.10">
    <property type="entry name" value="PPM-type phosphatase domain"/>
    <property type="match status" value="1"/>
</dbReference>
<dbReference type="InterPro" id="IPR001932">
    <property type="entry name" value="PPM-type_phosphatase-like_dom"/>
</dbReference>
<keyword evidence="1" id="KW-0175">Coiled coil</keyword>
<dbReference type="Pfam" id="PF13672">
    <property type="entry name" value="PP2C_2"/>
    <property type="match status" value="1"/>
</dbReference>
<organism evidence="4 5">
    <name type="scientific">Blautia obeum</name>
    <dbReference type="NCBI Taxonomy" id="40520"/>
    <lineage>
        <taxon>Bacteria</taxon>
        <taxon>Bacillati</taxon>
        <taxon>Bacillota</taxon>
        <taxon>Clostridia</taxon>
        <taxon>Lachnospirales</taxon>
        <taxon>Lachnospiraceae</taxon>
        <taxon>Blautia</taxon>
    </lineage>
</organism>
<dbReference type="Proteomes" id="UP000095447">
    <property type="component" value="Unassembled WGS sequence"/>
</dbReference>
<evidence type="ECO:0000259" key="3">
    <source>
        <dbReference type="Pfam" id="PF13672"/>
    </source>
</evidence>
<evidence type="ECO:0000313" key="5">
    <source>
        <dbReference type="Proteomes" id="UP000095447"/>
    </source>
</evidence>
<evidence type="ECO:0000256" key="1">
    <source>
        <dbReference type="SAM" id="Coils"/>
    </source>
</evidence>
<dbReference type="AlphaFoldDB" id="A0A173WJZ9"/>
<protein>
    <recommendedName>
        <fullName evidence="3">PPM-type phosphatase domain-containing protein</fullName>
    </recommendedName>
</protein>
<dbReference type="SUPFAM" id="SSF81606">
    <property type="entry name" value="PP2C-like"/>
    <property type="match status" value="1"/>
</dbReference>
<dbReference type="EMBL" id="CYZA01000001">
    <property type="protein sequence ID" value="CUN39370.1"/>
    <property type="molecule type" value="Genomic_DNA"/>
</dbReference>
<feature type="coiled-coil region" evidence="1">
    <location>
        <begin position="364"/>
        <end position="391"/>
    </location>
</feature>
<dbReference type="RefSeq" id="WP_055052457.1">
    <property type="nucleotide sequence ID" value="NZ_CYZA01000001.1"/>
</dbReference>
<feature type="region of interest" description="Disordered" evidence="2">
    <location>
        <begin position="503"/>
        <end position="530"/>
    </location>
</feature>